<dbReference type="InterPro" id="IPR041588">
    <property type="entry name" value="Integrase_H2C2"/>
</dbReference>
<protein>
    <submittedName>
        <fullName evidence="4">Uncharacterized protein LOC112457724</fullName>
    </submittedName>
</protein>
<dbReference type="RefSeq" id="XP_024876689.1">
    <property type="nucleotide sequence ID" value="XM_025020921.1"/>
</dbReference>
<dbReference type="PANTHER" id="PTHR47331:SF1">
    <property type="entry name" value="GAG-LIKE PROTEIN"/>
    <property type="match status" value="1"/>
</dbReference>
<dbReference type="PANTHER" id="PTHR47331">
    <property type="entry name" value="PHD-TYPE DOMAIN-CONTAINING PROTEIN"/>
    <property type="match status" value="1"/>
</dbReference>
<keyword evidence="3" id="KW-1185">Reference proteome</keyword>
<dbReference type="Gene3D" id="3.30.70.270">
    <property type="match status" value="1"/>
</dbReference>
<dbReference type="Gene3D" id="3.30.420.10">
    <property type="entry name" value="Ribonuclease H-like superfamily/Ribonuclease H"/>
    <property type="match status" value="1"/>
</dbReference>
<dbReference type="InterPro" id="IPR043128">
    <property type="entry name" value="Rev_trsase/Diguanyl_cyclase"/>
</dbReference>
<dbReference type="GO" id="GO:0015074">
    <property type="term" value="P:DNA integration"/>
    <property type="evidence" value="ECO:0007669"/>
    <property type="project" value="InterPro"/>
</dbReference>
<sequence>LQYLRAALSGDAISVLSSLEISDANYEVAWNLLKRRYDDKRAIVHSHIGSILDLPVMTKENASELRQITDGANRHVQALTALKRPINAWDDPLVYIISSKLDTNTSREWESSLEDSELPTLKKLFDFLSHRCRVLEATSKSGTSSRSQPHGKQKTTGSEQAVSSGEKNNDKDTAAPAAPDAITAHTSSVSDVTNRVTDSVPAFSMKKSAFNLPRNIELADPNFNVSSDIDILVGAEVFWTLLCVGQIKASLNHPTLQKTRFGWIMGGRMGTRVSQNQKAIVLHTTISNDELHNQLQRFWRIEDIPNNPNNYTSEEQDCERYFLETVTRDSQGRYVVKLPLKEGWAHSLGHSRGIALDRFRALERRLDRDPTLKALYSEFMEEYIALGHMELINEQSPNEQGVYYIPHHCVFKQTTEGPKIRVVFNASCKTDTGFSLNDLMLVGPVVQQDLASILLRFRIHKVVLVADITKMYRQVRLHPSQTRLHRIFWRKDNNSNIEVYEAMTVTYGTAAAAFVATNTIKHHAKQRAQQYPLGSLCVIRDFYVDDMLTGAETIEDALEIRDQTIQLLREASFELSKWGSNCPELLSGVSPRGDKIVSFETDSDVRILGILWDQDGDFFRFSYQPSLVSGPVTKRLILSEVSRLFDPLGLLGPIIVIAKLVLQDLWQSGLDWDESVPQDTHTKWLQLKLQLPDIKQLQIPRCVKDCTHSQDFDLHGFCDASQRAYGACLYVRTKTGQHKYKSVLLCSKSRVAPLKAVSLPRLELSAALLLAQLIDKVKASFSISNANITLWSDSTISLNWISSPSRKWLPFVANRVGEIQRLTEPRQWRHVASSDNPADVLSRGMLPNELTQSHMWWNGPPFLQLPEQQWPNSEFVLLNEIPEQRKICAVAAPSYPNVIVDLLNKFSNINKICRIVAYCFRALTPQNKKSLTISVSPKEMTHSLNVICRVIQKQSFADEYDSLINHREIKKTSNLLCLSPFMDEDRLIRVGGRLKNSSLAFDARHQIVLPRHHDLSKRIIELEHVRNMHSGVQATMAAVRQRFWPLSLRSATRKMIASCVTCFRVKPISSEALMGSLPESRVTVSRPFTHCGVDYAGPIILREGKRRNSRNHKAYISVFVCFATKAVHLELVGDLTTDAFIAALKRLISRRGKPERIYSDNATNFVGAQKQIKEFYEFLKADSTRSPIEHFLHEQKN</sequence>
<dbReference type="SUPFAM" id="SSF53098">
    <property type="entry name" value="Ribonuclease H-like"/>
    <property type="match status" value="1"/>
</dbReference>
<dbReference type="SUPFAM" id="SSF56672">
    <property type="entry name" value="DNA/RNA polymerases"/>
    <property type="match status" value="1"/>
</dbReference>
<dbReference type="Gene3D" id="1.10.340.70">
    <property type="match status" value="1"/>
</dbReference>
<evidence type="ECO:0000256" key="1">
    <source>
        <dbReference type="SAM" id="MobiDB-lite"/>
    </source>
</evidence>
<name>A0A6J1Q3E2_9HYME</name>
<dbReference type="Pfam" id="PF05380">
    <property type="entry name" value="Peptidase_A17"/>
    <property type="match status" value="1"/>
</dbReference>
<evidence type="ECO:0000313" key="3">
    <source>
        <dbReference type="Proteomes" id="UP000504618"/>
    </source>
</evidence>
<organism evidence="3 4">
    <name type="scientific">Temnothorax curvispinosus</name>
    <dbReference type="NCBI Taxonomy" id="300111"/>
    <lineage>
        <taxon>Eukaryota</taxon>
        <taxon>Metazoa</taxon>
        <taxon>Ecdysozoa</taxon>
        <taxon>Arthropoda</taxon>
        <taxon>Hexapoda</taxon>
        <taxon>Insecta</taxon>
        <taxon>Pterygota</taxon>
        <taxon>Neoptera</taxon>
        <taxon>Endopterygota</taxon>
        <taxon>Hymenoptera</taxon>
        <taxon>Apocrita</taxon>
        <taxon>Aculeata</taxon>
        <taxon>Formicoidea</taxon>
        <taxon>Formicidae</taxon>
        <taxon>Myrmicinae</taxon>
        <taxon>Temnothorax</taxon>
    </lineage>
</organism>
<dbReference type="InterPro" id="IPR001584">
    <property type="entry name" value="Integrase_cat-core"/>
</dbReference>
<dbReference type="GeneID" id="112457724"/>
<feature type="region of interest" description="Disordered" evidence="1">
    <location>
        <begin position="138"/>
        <end position="176"/>
    </location>
</feature>
<accession>A0A6J1Q3E2</accession>
<feature type="non-terminal residue" evidence="4">
    <location>
        <position position="1"/>
    </location>
</feature>
<dbReference type="InterPro" id="IPR012337">
    <property type="entry name" value="RNaseH-like_sf"/>
</dbReference>
<dbReference type="OrthoDB" id="7550652at2759"/>
<dbReference type="InterPro" id="IPR008042">
    <property type="entry name" value="Retrotrans_Pao"/>
</dbReference>
<dbReference type="Gene3D" id="3.10.10.10">
    <property type="entry name" value="HIV Type 1 Reverse Transcriptase, subunit A, domain 1"/>
    <property type="match status" value="1"/>
</dbReference>
<dbReference type="InterPro" id="IPR005312">
    <property type="entry name" value="DUF1759"/>
</dbReference>
<dbReference type="GO" id="GO:0042575">
    <property type="term" value="C:DNA polymerase complex"/>
    <property type="evidence" value="ECO:0007669"/>
    <property type="project" value="UniProtKB-ARBA"/>
</dbReference>
<dbReference type="PROSITE" id="PS50994">
    <property type="entry name" value="INTEGRASE"/>
    <property type="match status" value="1"/>
</dbReference>
<evidence type="ECO:0000313" key="4">
    <source>
        <dbReference type="RefSeq" id="XP_024876689.1"/>
    </source>
</evidence>
<dbReference type="InterPro" id="IPR036397">
    <property type="entry name" value="RNaseH_sf"/>
</dbReference>
<feature type="domain" description="Integrase catalytic" evidence="2">
    <location>
        <begin position="1083"/>
        <end position="1197"/>
    </location>
</feature>
<proteinExistence type="predicted"/>
<reference evidence="4" key="1">
    <citation type="submission" date="2025-08" db="UniProtKB">
        <authorList>
            <consortium name="RefSeq"/>
        </authorList>
    </citation>
    <scope>IDENTIFICATION</scope>
    <source>
        <tissue evidence="4">Whole body</tissue>
    </source>
</reference>
<dbReference type="AlphaFoldDB" id="A0A6J1Q3E2"/>
<evidence type="ECO:0000259" key="2">
    <source>
        <dbReference type="PROSITE" id="PS50994"/>
    </source>
</evidence>
<dbReference type="Pfam" id="PF17921">
    <property type="entry name" value="Integrase_H2C2"/>
    <property type="match status" value="1"/>
</dbReference>
<dbReference type="Proteomes" id="UP000504618">
    <property type="component" value="Unplaced"/>
</dbReference>
<dbReference type="GO" id="GO:0003676">
    <property type="term" value="F:nucleic acid binding"/>
    <property type="evidence" value="ECO:0007669"/>
    <property type="project" value="InterPro"/>
</dbReference>
<dbReference type="GO" id="GO:0071897">
    <property type="term" value="P:DNA biosynthetic process"/>
    <property type="evidence" value="ECO:0007669"/>
    <property type="project" value="UniProtKB-ARBA"/>
</dbReference>
<feature type="compositionally biased region" description="Polar residues" evidence="1">
    <location>
        <begin position="138"/>
        <end position="166"/>
    </location>
</feature>
<dbReference type="Pfam" id="PF03564">
    <property type="entry name" value="DUF1759"/>
    <property type="match status" value="1"/>
</dbReference>
<dbReference type="InterPro" id="IPR043502">
    <property type="entry name" value="DNA/RNA_pol_sf"/>
</dbReference>
<gene>
    <name evidence="4" type="primary">LOC112457724</name>
</gene>